<dbReference type="Pfam" id="PF08331">
    <property type="entry name" value="QueG_DUF1730"/>
    <property type="match status" value="1"/>
</dbReference>
<reference evidence="11" key="1">
    <citation type="submission" date="2018-12" db="EMBL/GenBank/DDBJ databases">
        <title>Novel natural products biosynthetic potential of the class Ktedonobacteria.</title>
        <authorList>
            <person name="Zheng Y."/>
            <person name="Saitou A."/>
            <person name="Wang C.M."/>
            <person name="Toyoda A."/>
            <person name="Minakuchi Y."/>
            <person name="Sekiguchi Y."/>
            <person name="Ueda K."/>
            <person name="Takano H."/>
            <person name="Sakai Y."/>
            <person name="Yokota A."/>
            <person name="Yabe S."/>
        </authorList>
    </citation>
    <scope>NUCLEOTIDE SEQUENCE</scope>
    <source>
        <strain evidence="11">A3-2</strain>
    </source>
</reference>
<dbReference type="PROSITE" id="PS51379">
    <property type="entry name" value="4FE4S_FER_2"/>
    <property type="match status" value="1"/>
</dbReference>
<dbReference type="InterPro" id="IPR004155">
    <property type="entry name" value="PBS_lyase_HEAT"/>
</dbReference>
<dbReference type="Pfam" id="PF13646">
    <property type="entry name" value="HEAT_2"/>
    <property type="match status" value="1"/>
</dbReference>
<dbReference type="SUPFAM" id="SSF46548">
    <property type="entry name" value="alpha-helical ferredoxin"/>
    <property type="match status" value="1"/>
</dbReference>
<dbReference type="EMBL" id="AP019377">
    <property type="protein sequence ID" value="BBH93356.1"/>
    <property type="molecule type" value="Genomic_DNA"/>
</dbReference>
<dbReference type="NCBIfam" id="TIGR00276">
    <property type="entry name" value="tRNA epoxyqueuosine(34) reductase QueG"/>
    <property type="match status" value="1"/>
</dbReference>
<dbReference type="Gene3D" id="1.25.10.10">
    <property type="entry name" value="Leucine-rich Repeat Variant"/>
    <property type="match status" value="1"/>
</dbReference>
<dbReference type="InterPro" id="IPR004453">
    <property type="entry name" value="QueG"/>
</dbReference>
<keyword evidence="8" id="KW-0411">Iron-sulfur</keyword>
<dbReference type="InterPro" id="IPR013542">
    <property type="entry name" value="QueG_DUF1730"/>
</dbReference>
<evidence type="ECO:0000259" key="10">
    <source>
        <dbReference type="PROSITE" id="PS51379"/>
    </source>
</evidence>
<dbReference type="Pfam" id="PF13484">
    <property type="entry name" value="Fer4_16"/>
    <property type="match status" value="1"/>
</dbReference>
<dbReference type="InterPro" id="IPR011989">
    <property type="entry name" value="ARM-like"/>
</dbReference>
<keyword evidence="1" id="KW-0004">4Fe-4S</keyword>
<dbReference type="GO" id="GO:0046872">
    <property type="term" value="F:metal ion binding"/>
    <property type="evidence" value="ECO:0007669"/>
    <property type="project" value="UniProtKB-KW"/>
</dbReference>
<evidence type="ECO:0000256" key="4">
    <source>
        <dbReference type="ARBA" id="ARBA00022723"/>
    </source>
</evidence>
<keyword evidence="2" id="KW-0963">Cytoplasm</keyword>
<evidence type="ECO:0000256" key="2">
    <source>
        <dbReference type="ARBA" id="ARBA00022490"/>
    </source>
</evidence>
<accession>A0A455T0K9</accession>
<gene>
    <name evidence="11" type="primary">queG</name>
    <name evidence="11" type="ORF">KTA_15550</name>
</gene>
<dbReference type="PANTHER" id="PTHR30002:SF4">
    <property type="entry name" value="EPOXYQUEUOSINE REDUCTASE"/>
    <property type="match status" value="1"/>
</dbReference>
<protein>
    <submittedName>
        <fullName evidence="11">Epoxyqueuosine reductase</fullName>
    </submittedName>
</protein>
<dbReference type="SMART" id="SM00567">
    <property type="entry name" value="EZ_HEAT"/>
    <property type="match status" value="2"/>
</dbReference>
<evidence type="ECO:0000256" key="7">
    <source>
        <dbReference type="ARBA" id="ARBA00023004"/>
    </source>
</evidence>
<dbReference type="Gene3D" id="3.30.70.20">
    <property type="match status" value="1"/>
</dbReference>
<name>A0A455T0K9_9CHLR</name>
<dbReference type="GO" id="GO:0052693">
    <property type="term" value="F:epoxyqueuosine reductase activity"/>
    <property type="evidence" value="ECO:0007669"/>
    <property type="project" value="TreeGrafter"/>
</dbReference>
<evidence type="ECO:0000313" key="11">
    <source>
        <dbReference type="EMBL" id="BBH93356.1"/>
    </source>
</evidence>
<evidence type="ECO:0000256" key="5">
    <source>
        <dbReference type="ARBA" id="ARBA00022785"/>
    </source>
</evidence>
<dbReference type="InterPro" id="IPR017900">
    <property type="entry name" value="4Fe4S_Fe_S_CS"/>
</dbReference>
<keyword evidence="4" id="KW-0479">Metal-binding</keyword>
<keyword evidence="7" id="KW-0408">Iron</keyword>
<evidence type="ECO:0000256" key="3">
    <source>
        <dbReference type="ARBA" id="ARBA00022694"/>
    </source>
</evidence>
<dbReference type="PROSITE" id="PS00198">
    <property type="entry name" value="4FE4S_FER_1"/>
    <property type="match status" value="1"/>
</dbReference>
<evidence type="ECO:0000256" key="1">
    <source>
        <dbReference type="ARBA" id="ARBA00022485"/>
    </source>
</evidence>
<dbReference type="InterPro" id="IPR016024">
    <property type="entry name" value="ARM-type_fold"/>
</dbReference>
<dbReference type="GO" id="GO:0008616">
    <property type="term" value="P:tRNA queuosine(34) biosynthetic process"/>
    <property type="evidence" value="ECO:0007669"/>
    <property type="project" value="UniProtKB-KW"/>
</dbReference>
<sequence length="420" mass="47344">MDMLLDAAPIKAYGYELGFDLVRITGAEAFPETERVIKERIAAGLMDGLPWFTSERAEVSCHPDALLPEARSIIALAMCYLSEPPEEPQDDLPRGRISRYAWGEDYHEVIKPKLKQFAEWLREYARREAGQELEARLFVDTGRMVDRAVAQRAGIGWYGKNTTILTRGWGSWVFLAEIVTNLPLPADEPLQANCGKCERCLHACPTGALPAPYVLDNRRCISYLTIELRGSIPLELRPLMGNLIFGCDICQEVCPVNQVVEKRLGLRQADRTQEPAADTLAGREADGQKQRPRIWLRKRDEFRPRPQIGGAPELIPLLSLSEEEFRARFRHTPIWRAKRRGLLRNVCVALGNLGDRRAVPALIQALNDSEALVRGHAAWALGRLGGEEARQALLARRDQEEDPEVRQEILYALNMLGDHS</sequence>
<dbReference type="AlphaFoldDB" id="A0A455T0K9"/>
<feature type="region of interest" description="Disordered" evidence="9">
    <location>
        <begin position="271"/>
        <end position="290"/>
    </location>
</feature>
<evidence type="ECO:0000256" key="8">
    <source>
        <dbReference type="ARBA" id="ARBA00023014"/>
    </source>
</evidence>
<evidence type="ECO:0000256" key="6">
    <source>
        <dbReference type="ARBA" id="ARBA00023002"/>
    </source>
</evidence>
<keyword evidence="6" id="KW-0560">Oxidoreductase</keyword>
<dbReference type="InterPro" id="IPR017896">
    <property type="entry name" value="4Fe4S_Fe-S-bd"/>
</dbReference>
<proteinExistence type="predicted"/>
<keyword evidence="3" id="KW-0819">tRNA processing</keyword>
<feature type="domain" description="4Fe-4S ferredoxin-type" evidence="10">
    <location>
        <begin position="185"/>
        <end position="214"/>
    </location>
</feature>
<dbReference type="GO" id="GO:0051539">
    <property type="term" value="F:4 iron, 4 sulfur cluster binding"/>
    <property type="evidence" value="ECO:0007669"/>
    <property type="project" value="UniProtKB-KW"/>
</dbReference>
<keyword evidence="5" id="KW-0671">Queuosine biosynthesis</keyword>
<organism evidence="11">
    <name type="scientific">Thermogemmatispora argillosa</name>
    <dbReference type="NCBI Taxonomy" id="2045280"/>
    <lineage>
        <taxon>Bacteria</taxon>
        <taxon>Bacillati</taxon>
        <taxon>Chloroflexota</taxon>
        <taxon>Ktedonobacteria</taxon>
        <taxon>Thermogemmatisporales</taxon>
        <taxon>Thermogemmatisporaceae</taxon>
        <taxon>Thermogemmatispora</taxon>
    </lineage>
</organism>
<evidence type="ECO:0000256" key="9">
    <source>
        <dbReference type="SAM" id="MobiDB-lite"/>
    </source>
</evidence>
<dbReference type="PANTHER" id="PTHR30002">
    <property type="entry name" value="EPOXYQUEUOSINE REDUCTASE"/>
    <property type="match status" value="1"/>
</dbReference>
<dbReference type="SUPFAM" id="SSF48371">
    <property type="entry name" value="ARM repeat"/>
    <property type="match status" value="1"/>
</dbReference>